<dbReference type="EMBL" id="QUAL01000142">
    <property type="protein sequence ID" value="RIQ22040.1"/>
    <property type="molecule type" value="Genomic_DNA"/>
</dbReference>
<dbReference type="Proteomes" id="UP000284057">
    <property type="component" value="Unassembled WGS sequence"/>
</dbReference>
<feature type="non-terminal residue" evidence="2">
    <location>
        <position position="159"/>
    </location>
</feature>
<evidence type="ECO:0000313" key="2">
    <source>
        <dbReference type="EMBL" id="RIQ22040.1"/>
    </source>
</evidence>
<evidence type="ECO:0000313" key="3">
    <source>
        <dbReference type="Proteomes" id="UP000284057"/>
    </source>
</evidence>
<organism evidence="2 3">
    <name type="scientific">Jiangella rhizosphaerae</name>
    <dbReference type="NCBI Taxonomy" id="2293569"/>
    <lineage>
        <taxon>Bacteria</taxon>
        <taxon>Bacillati</taxon>
        <taxon>Actinomycetota</taxon>
        <taxon>Actinomycetes</taxon>
        <taxon>Jiangellales</taxon>
        <taxon>Jiangellaceae</taxon>
        <taxon>Jiangella</taxon>
    </lineage>
</organism>
<evidence type="ECO:0000256" key="1">
    <source>
        <dbReference type="SAM" id="SignalP"/>
    </source>
</evidence>
<gene>
    <name evidence="2" type="ORF">DY240_14295</name>
</gene>
<name>A0A418KQ13_9ACTN</name>
<comment type="caution">
    <text evidence="2">The sequence shown here is derived from an EMBL/GenBank/DDBJ whole genome shotgun (WGS) entry which is preliminary data.</text>
</comment>
<protein>
    <recommendedName>
        <fullName evidence="4">Membrane lipoprotein</fullName>
    </recommendedName>
</protein>
<reference evidence="2 3" key="1">
    <citation type="submission" date="2018-09" db="EMBL/GenBank/DDBJ databases">
        <title>Isolation, diversity and antifungal activity of actinobacteria from wheat.</title>
        <authorList>
            <person name="Han C."/>
        </authorList>
    </citation>
    <scope>NUCLEOTIDE SEQUENCE [LARGE SCALE GENOMIC DNA]</scope>
    <source>
        <strain evidence="2 3">NEAU-YY265</strain>
    </source>
</reference>
<feature type="signal peptide" evidence="1">
    <location>
        <begin position="1"/>
        <end position="29"/>
    </location>
</feature>
<feature type="chain" id="PRO_5019507429" description="Membrane lipoprotein" evidence="1">
    <location>
        <begin position="30"/>
        <end position="159"/>
    </location>
</feature>
<dbReference type="PROSITE" id="PS51257">
    <property type="entry name" value="PROKAR_LIPOPROTEIN"/>
    <property type="match status" value="1"/>
</dbReference>
<keyword evidence="3" id="KW-1185">Reference proteome</keyword>
<dbReference type="AlphaFoldDB" id="A0A418KQ13"/>
<accession>A0A418KQ13</accession>
<dbReference type="RefSeq" id="WP_119660533.1">
    <property type="nucleotide sequence ID" value="NZ_QUAL01000142.1"/>
</dbReference>
<evidence type="ECO:0008006" key="4">
    <source>
        <dbReference type="Google" id="ProtNLM"/>
    </source>
</evidence>
<sequence>MKSSRRWVLVWLLPVAVSLAACGSGPADADELAQRAASVGVDPEVVYAVSLDGFEPVSQSVGVSGEAGFSAAYVSDAGELAMLTTDPRGAADTGCAVVDDQHECVAVHDGVAVRLSAAAGAVDEETLRAAVEGAHPPSADELAALFADAPGGGAPVDRG</sequence>
<dbReference type="OrthoDB" id="4828536at2"/>
<proteinExistence type="predicted"/>
<keyword evidence="1" id="KW-0732">Signal</keyword>